<proteinExistence type="predicted"/>
<name>A0A0F7ZML6_9HYPO</name>
<reference evidence="2 3" key="1">
    <citation type="journal article" date="2014" name="Genome Biol. Evol.">
        <title>Comparative genomics and transcriptomics analyses reveal divergent lifestyle features of nematode endoparasitic fungus Hirsutella minnesotensis.</title>
        <authorList>
            <person name="Lai Y."/>
            <person name="Liu K."/>
            <person name="Zhang X."/>
            <person name="Zhang X."/>
            <person name="Li K."/>
            <person name="Wang N."/>
            <person name="Shu C."/>
            <person name="Wu Y."/>
            <person name="Wang C."/>
            <person name="Bushley K.E."/>
            <person name="Xiang M."/>
            <person name="Liu X."/>
        </authorList>
    </citation>
    <scope>NUCLEOTIDE SEQUENCE [LARGE SCALE GENOMIC DNA]</scope>
    <source>
        <strain evidence="2 3">3608</strain>
    </source>
</reference>
<evidence type="ECO:0000256" key="1">
    <source>
        <dbReference type="SAM" id="SignalP"/>
    </source>
</evidence>
<keyword evidence="3" id="KW-1185">Reference proteome</keyword>
<feature type="chain" id="PRO_5002525851" evidence="1">
    <location>
        <begin position="20"/>
        <end position="209"/>
    </location>
</feature>
<dbReference type="Proteomes" id="UP000054481">
    <property type="component" value="Unassembled WGS sequence"/>
</dbReference>
<keyword evidence="1" id="KW-0732">Signal</keyword>
<evidence type="ECO:0000313" key="2">
    <source>
        <dbReference type="EMBL" id="KJZ72215.1"/>
    </source>
</evidence>
<evidence type="ECO:0000313" key="3">
    <source>
        <dbReference type="Proteomes" id="UP000054481"/>
    </source>
</evidence>
<dbReference type="AlphaFoldDB" id="A0A0F7ZML6"/>
<protein>
    <submittedName>
        <fullName evidence="2">Uncharacterized protein</fullName>
    </submittedName>
</protein>
<accession>A0A0F7ZML6</accession>
<organism evidence="2 3">
    <name type="scientific">Hirsutella minnesotensis 3608</name>
    <dbReference type="NCBI Taxonomy" id="1043627"/>
    <lineage>
        <taxon>Eukaryota</taxon>
        <taxon>Fungi</taxon>
        <taxon>Dikarya</taxon>
        <taxon>Ascomycota</taxon>
        <taxon>Pezizomycotina</taxon>
        <taxon>Sordariomycetes</taxon>
        <taxon>Hypocreomycetidae</taxon>
        <taxon>Hypocreales</taxon>
        <taxon>Ophiocordycipitaceae</taxon>
        <taxon>Hirsutella</taxon>
    </lineage>
</organism>
<gene>
    <name evidence="2" type="ORF">HIM_08357</name>
</gene>
<dbReference type="EMBL" id="KQ030550">
    <property type="protein sequence ID" value="KJZ72215.1"/>
    <property type="molecule type" value="Genomic_DNA"/>
</dbReference>
<sequence length="209" mass="21779">MKTHTAFTILATALSLVSASAVNYDSGIIKRDIEMEKLANIIARDLNYDDLVSKVVDAIVVKRDFDDRIGAALAARQAPPPAGAPGVPTAPNIVKSVLAGIAQPIQENKINVNGGVQTLLAGTQNLFVKSFNFNQAVPAGVSTGIDGNTQLQNLPFGSVIGSGVKAVVGGVDWNALINRDLFNGVQKGATNVNFNDVLVNGLNQIAGAF</sequence>
<feature type="signal peptide" evidence="1">
    <location>
        <begin position="1"/>
        <end position="19"/>
    </location>
</feature>